<sequence length="62" mass="6912">MELTPFATAPETYGQIPKKLRASLLTRLPRPADLPRGNTRSRPRNRGEAESVPDIGHESRDS</sequence>
<protein>
    <submittedName>
        <fullName evidence="2">Uncharacterized protein</fullName>
    </submittedName>
</protein>
<accession>A0AAD1QZF5</accession>
<keyword evidence="3" id="KW-1185">Reference proteome</keyword>
<name>A0AAD1QZF5_PELCU</name>
<gene>
    <name evidence="2" type="ORF">PECUL_23A017610</name>
</gene>
<dbReference type="AlphaFoldDB" id="A0AAD1QZF5"/>
<proteinExistence type="predicted"/>
<evidence type="ECO:0000256" key="1">
    <source>
        <dbReference type="SAM" id="MobiDB-lite"/>
    </source>
</evidence>
<feature type="region of interest" description="Disordered" evidence="1">
    <location>
        <begin position="23"/>
        <end position="62"/>
    </location>
</feature>
<reference evidence="2" key="1">
    <citation type="submission" date="2022-03" db="EMBL/GenBank/DDBJ databases">
        <authorList>
            <person name="Alioto T."/>
            <person name="Alioto T."/>
            <person name="Gomez Garrido J."/>
        </authorList>
    </citation>
    <scope>NUCLEOTIDE SEQUENCE</scope>
</reference>
<evidence type="ECO:0000313" key="3">
    <source>
        <dbReference type="Proteomes" id="UP001295444"/>
    </source>
</evidence>
<feature type="compositionally biased region" description="Basic and acidic residues" evidence="1">
    <location>
        <begin position="45"/>
        <end position="62"/>
    </location>
</feature>
<evidence type="ECO:0000313" key="2">
    <source>
        <dbReference type="EMBL" id="CAH2219449.1"/>
    </source>
</evidence>
<dbReference type="Proteomes" id="UP001295444">
    <property type="component" value="Chromosome 01"/>
</dbReference>
<dbReference type="EMBL" id="OW240912">
    <property type="protein sequence ID" value="CAH2219449.1"/>
    <property type="molecule type" value="Genomic_DNA"/>
</dbReference>
<organism evidence="2 3">
    <name type="scientific">Pelobates cultripes</name>
    <name type="common">Western spadefoot toad</name>
    <dbReference type="NCBI Taxonomy" id="61616"/>
    <lineage>
        <taxon>Eukaryota</taxon>
        <taxon>Metazoa</taxon>
        <taxon>Chordata</taxon>
        <taxon>Craniata</taxon>
        <taxon>Vertebrata</taxon>
        <taxon>Euteleostomi</taxon>
        <taxon>Amphibia</taxon>
        <taxon>Batrachia</taxon>
        <taxon>Anura</taxon>
        <taxon>Pelobatoidea</taxon>
        <taxon>Pelobatidae</taxon>
        <taxon>Pelobates</taxon>
    </lineage>
</organism>